<feature type="region of interest" description="Disordered" evidence="1">
    <location>
        <begin position="532"/>
        <end position="568"/>
    </location>
</feature>
<dbReference type="EMBL" id="HE575319">
    <property type="protein sequence ID" value="CCC90999.1"/>
    <property type="molecule type" value="Genomic_DNA"/>
</dbReference>
<name>G0UNN9_TRYCI</name>
<accession>G0UNN9</accession>
<reference evidence="3" key="1">
    <citation type="journal article" date="2012" name="Proc. Natl. Acad. Sci. U.S.A.">
        <title>Antigenic diversity is generated by distinct evolutionary mechanisms in African trypanosome species.</title>
        <authorList>
            <person name="Jackson A.P."/>
            <person name="Berry A."/>
            <person name="Aslett M."/>
            <person name="Allison H.C."/>
            <person name="Burton P."/>
            <person name="Vavrova-Anderson J."/>
            <person name="Brown R."/>
            <person name="Browne H."/>
            <person name="Corton N."/>
            <person name="Hauser H."/>
            <person name="Gamble J."/>
            <person name="Gilderthorp R."/>
            <person name="Marcello L."/>
            <person name="McQuillan J."/>
            <person name="Otto T.D."/>
            <person name="Quail M.A."/>
            <person name="Sanders M.J."/>
            <person name="van Tonder A."/>
            <person name="Ginger M.L."/>
            <person name="Field M.C."/>
            <person name="Barry J.D."/>
            <person name="Hertz-Fowler C."/>
            <person name="Berriman M."/>
        </authorList>
    </citation>
    <scope>NUCLEOTIDE SEQUENCE</scope>
    <source>
        <strain evidence="3">IL3000</strain>
    </source>
</reference>
<organism evidence="3">
    <name type="scientific">Trypanosoma congolense (strain IL3000)</name>
    <dbReference type="NCBI Taxonomy" id="1068625"/>
    <lineage>
        <taxon>Eukaryota</taxon>
        <taxon>Discoba</taxon>
        <taxon>Euglenozoa</taxon>
        <taxon>Kinetoplastea</taxon>
        <taxon>Metakinetoplastina</taxon>
        <taxon>Trypanosomatida</taxon>
        <taxon>Trypanosomatidae</taxon>
        <taxon>Trypanosoma</taxon>
        <taxon>Nannomonas</taxon>
    </lineage>
</organism>
<gene>
    <name evidence="3" type="ORF">TCIL3000_6_2400</name>
</gene>
<proteinExistence type="predicted"/>
<dbReference type="GO" id="GO:0006203">
    <property type="term" value="P:dGTP catabolic process"/>
    <property type="evidence" value="ECO:0007669"/>
    <property type="project" value="TreeGrafter"/>
</dbReference>
<dbReference type="SMART" id="SM00471">
    <property type="entry name" value="HDc"/>
    <property type="match status" value="1"/>
</dbReference>
<dbReference type="GO" id="GO:0005634">
    <property type="term" value="C:nucleus"/>
    <property type="evidence" value="ECO:0007669"/>
    <property type="project" value="TreeGrafter"/>
</dbReference>
<feature type="domain" description="HD" evidence="2">
    <location>
        <begin position="105"/>
        <end position="252"/>
    </location>
</feature>
<evidence type="ECO:0000313" key="3">
    <source>
        <dbReference type="EMBL" id="CCC90999.1"/>
    </source>
</evidence>
<feature type="region of interest" description="Disordered" evidence="1">
    <location>
        <begin position="588"/>
        <end position="626"/>
    </location>
</feature>
<dbReference type="InterPro" id="IPR050135">
    <property type="entry name" value="dGTPase-like"/>
</dbReference>
<dbReference type="AlphaFoldDB" id="G0UNN9"/>
<dbReference type="PANTHER" id="PTHR11373:SF4">
    <property type="entry name" value="DEOXYNUCLEOSIDE TRIPHOSPHATE TRIPHOSPHOHYDROLASE SAMHD1"/>
    <property type="match status" value="1"/>
</dbReference>
<evidence type="ECO:0000259" key="2">
    <source>
        <dbReference type="PROSITE" id="PS51831"/>
    </source>
</evidence>
<dbReference type="InterPro" id="IPR006674">
    <property type="entry name" value="HD_domain"/>
</dbReference>
<dbReference type="PROSITE" id="PS51831">
    <property type="entry name" value="HD"/>
    <property type="match status" value="1"/>
</dbReference>
<protein>
    <submittedName>
        <fullName evidence="3">Dendritic cell-derived IFNG-induced protein</fullName>
    </submittedName>
</protein>
<dbReference type="PANTHER" id="PTHR11373">
    <property type="entry name" value="DEOXYNUCLEOSIDE TRIPHOSPHATE TRIPHOSPHOHYDROLASE"/>
    <property type="match status" value="1"/>
</dbReference>
<sequence>MYLKETSTHINSKDDMGQDSCDMLSHLAQNEGFATKGNRLETVSLSPSFTRKGTTGKHFQDRAHEYVYLPDLAVTIVDTPEFQRLRTVKQLGSVCRLYPGATHTRFEHSIGVAHLASEMLRHLSFFQRSLNITKADMLTVTIAGLCHDLGHGPFSHLFESLVNRVRSRNGQKAVWRHEHMSIAMLRRILSRIDLSQYDLNEDDARFIELCITGLHPSSPWPQDVGRSEEKRFLVDIVSNKRSGLDVDKLDYFLRDSLACYGRAALDVNIPRLLSACKVLRFEGQYQICFEEKMALNLREIFSLRAKLHKNAYKHRVTFAIDQMLSDVLLEVEPYFFVSGEGGMQRRLSECVEDPEAFCKLGDWIYDAIDASDKPEFRRAQSIIRRIKERDLYTVVGIETFKNYQCCPMVEDVREEILRHCQDHSPLCATEISVSLIVGFMSITYGSTDSKSRPDDPLNHIAFFKPANEAAGAFHLPMEHSSPLFSPCTHGERSVIVMVRDRILFEVALAAFTAWKDKNASILTVAIPTFNDRREEGMNNPMQLPRSQSERVRSEACDGPADVHDNLPTLISTSDFGDASFGKRLSTDRGRVAAPCGGTSDCRLNEVDEDQANSSGKGQRFRKRRRL</sequence>
<feature type="compositionally biased region" description="Basic and acidic residues" evidence="1">
    <location>
        <begin position="547"/>
        <end position="564"/>
    </location>
</feature>
<dbReference type="Pfam" id="PF01966">
    <property type="entry name" value="HD"/>
    <property type="match status" value="1"/>
</dbReference>
<dbReference type="CDD" id="cd00077">
    <property type="entry name" value="HDc"/>
    <property type="match status" value="1"/>
</dbReference>
<dbReference type="InterPro" id="IPR003607">
    <property type="entry name" value="HD/PDEase_dom"/>
</dbReference>
<evidence type="ECO:0000256" key="1">
    <source>
        <dbReference type="SAM" id="MobiDB-lite"/>
    </source>
</evidence>
<dbReference type="SUPFAM" id="SSF109604">
    <property type="entry name" value="HD-domain/PDEase-like"/>
    <property type="match status" value="1"/>
</dbReference>
<dbReference type="VEuPathDB" id="TriTrypDB:TcIL3000_6_2400"/>
<dbReference type="Gene3D" id="1.10.3210.10">
    <property type="entry name" value="Hypothetical protein af1432"/>
    <property type="match status" value="1"/>
</dbReference>
<dbReference type="GO" id="GO:0008832">
    <property type="term" value="F:dGTPase activity"/>
    <property type="evidence" value="ECO:0007669"/>
    <property type="project" value="TreeGrafter"/>
</dbReference>